<dbReference type="PROSITE" id="PS51352">
    <property type="entry name" value="THIOREDOXIN_2"/>
    <property type="match status" value="1"/>
</dbReference>
<reference evidence="3" key="1">
    <citation type="submission" date="2018-04" db="EMBL/GenBank/DDBJ databases">
        <title>Draft genome sequence of the Candidatus Spirobacillus cienkowskii, a pathogen of freshwater Daphnia species, reconstructed from hemolymph metagenomic reads.</title>
        <authorList>
            <person name="Bresciani L."/>
            <person name="Lemos L.N."/>
            <person name="Wale N."/>
            <person name="Lin J.Y."/>
            <person name="Fernandes G.R."/>
            <person name="Duffy M.A."/>
            <person name="Rodrigues J.M."/>
        </authorList>
    </citation>
    <scope>NUCLEOTIDE SEQUENCE [LARGE SCALE GENOMIC DNA]</scope>
    <source>
        <strain evidence="3">Binning01</strain>
    </source>
</reference>
<sequence>MQFDNSSTPGLKKILGFFVGGLLLGIIGTAGVMIAKNNKKALDVVGNTVKPVITVDGKTWSTDSLPGDSMMDYYTLRSNIYNAEKNFMSQTAARIALANDAGKPVSQEALPRLDELLPSLSITDEEAKRYYDEVVARMGSAVLGGQSFDAIKTQLKMQMAQQKTADLVMKKIHDFEAGGRIKVLLNPPQSPPVKLDVQDYPARGNKNADTVLVEVADYMCAHCREAETVLENIYQEFSSKVKFVSVSYPLSVNGLSGALTRGAFCASQQGEKQFWDYNSLAFQVPYSKMEASGQDPSKAFHDVAIETAKMAKLDEAKFATCLNSAEAIEHIKKVQNQFNSATGFKGTPTFYLNGRLIQVSPSQLEATLKTALK</sequence>
<evidence type="ECO:0000256" key="1">
    <source>
        <dbReference type="SAM" id="Phobius"/>
    </source>
</evidence>
<dbReference type="PANTHER" id="PTHR33875:SF2">
    <property type="entry name" value="ACR183CP"/>
    <property type="match status" value="1"/>
</dbReference>
<accession>A0A369KUR2</accession>
<dbReference type="PANTHER" id="PTHR33875">
    <property type="entry name" value="OS09G0542200 PROTEIN"/>
    <property type="match status" value="1"/>
</dbReference>
<keyword evidence="1" id="KW-0472">Membrane</keyword>
<dbReference type="Pfam" id="PF13462">
    <property type="entry name" value="Thioredoxin_4"/>
    <property type="match status" value="1"/>
</dbReference>
<dbReference type="EMBL" id="QOVW01000059">
    <property type="protein sequence ID" value="RDB36567.1"/>
    <property type="molecule type" value="Genomic_DNA"/>
</dbReference>
<keyword evidence="4" id="KW-1185">Reference proteome</keyword>
<comment type="caution">
    <text evidence="3">The sequence shown here is derived from an EMBL/GenBank/DDBJ whole genome shotgun (WGS) entry which is preliminary data.</text>
</comment>
<feature type="domain" description="Thioredoxin" evidence="2">
    <location>
        <begin position="158"/>
        <end position="373"/>
    </location>
</feature>
<dbReference type="AlphaFoldDB" id="A0A369KUR2"/>
<name>A0A369KUR2_9BACT</name>
<evidence type="ECO:0000313" key="4">
    <source>
        <dbReference type="Proteomes" id="UP000253934"/>
    </source>
</evidence>
<dbReference type="SUPFAM" id="SSF52833">
    <property type="entry name" value="Thioredoxin-like"/>
    <property type="match status" value="1"/>
</dbReference>
<dbReference type="Proteomes" id="UP000253934">
    <property type="component" value="Unassembled WGS sequence"/>
</dbReference>
<keyword evidence="1" id="KW-1133">Transmembrane helix</keyword>
<protein>
    <recommendedName>
        <fullName evidence="2">Thioredoxin domain-containing protein</fullName>
    </recommendedName>
</protein>
<evidence type="ECO:0000313" key="3">
    <source>
        <dbReference type="EMBL" id="RDB36567.1"/>
    </source>
</evidence>
<feature type="transmembrane region" description="Helical" evidence="1">
    <location>
        <begin position="14"/>
        <end position="35"/>
    </location>
</feature>
<dbReference type="InterPro" id="IPR013766">
    <property type="entry name" value="Thioredoxin_domain"/>
</dbReference>
<dbReference type="RefSeq" id="WP_338637091.1">
    <property type="nucleotide sequence ID" value="NZ_CP146516.1"/>
</dbReference>
<keyword evidence="1" id="KW-0812">Transmembrane</keyword>
<dbReference type="Gene3D" id="3.40.30.10">
    <property type="entry name" value="Glutaredoxin"/>
    <property type="match status" value="1"/>
</dbReference>
<proteinExistence type="predicted"/>
<gene>
    <name evidence="3" type="ORF">DCC88_04625</name>
</gene>
<dbReference type="InterPro" id="IPR036249">
    <property type="entry name" value="Thioredoxin-like_sf"/>
</dbReference>
<dbReference type="InterPro" id="IPR012336">
    <property type="entry name" value="Thioredoxin-like_fold"/>
</dbReference>
<evidence type="ECO:0000259" key="2">
    <source>
        <dbReference type="PROSITE" id="PS51352"/>
    </source>
</evidence>
<organism evidence="3 4">
    <name type="scientific">Spirobacillus cienkowskii</name>
    <dbReference type="NCBI Taxonomy" id="495820"/>
    <lineage>
        <taxon>Bacteria</taxon>
        <taxon>Pseudomonadati</taxon>
        <taxon>Bdellovibrionota</taxon>
        <taxon>Oligoflexia</taxon>
        <taxon>Silvanigrellales</taxon>
        <taxon>Spirobacillus</taxon>
    </lineage>
</organism>